<dbReference type="Proteomes" id="UP000019140">
    <property type="component" value="Unassembled WGS sequence"/>
</dbReference>
<reference evidence="3 4" key="1">
    <citation type="journal article" date="2014" name="Nature">
        <title>An environmental bacterial taxon with a large and distinct metabolic repertoire.</title>
        <authorList>
            <person name="Wilson M.C."/>
            <person name="Mori T."/>
            <person name="Ruckert C."/>
            <person name="Uria A.R."/>
            <person name="Helf M.J."/>
            <person name="Takada K."/>
            <person name="Gernert C."/>
            <person name="Steffens U.A."/>
            <person name="Heycke N."/>
            <person name="Schmitt S."/>
            <person name="Rinke C."/>
            <person name="Helfrich E.J."/>
            <person name="Brachmann A.O."/>
            <person name="Gurgui C."/>
            <person name="Wakimoto T."/>
            <person name="Kracht M."/>
            <person name="Crusemann M."/>
            <person name="Hentschel U."/>
            <person name="Abe I."/>
            <person name="Matsunaga S."/>
            <person name="Kalinowski J."/>
            <person name="Takeyama H."/>
            <person name="Piel J."/>
        </authorList>
    </citation>
    <scope>NUCLEOTIDE SEQUENCE [LARGE SCALE GENOMIC DNA]</scope>
    <source>
        <strain evidence="4">TSY2</strain>
    </source>
</reference>
<evidence type="ECO:0008006" key="5">
    <source>
        <dbReference type="Google" id="ProtNLM"/>
    </source>
</evidence>
<sequence>MIPWHVCTWALLFILTVIRVACGLPAFPGAEGYGSDTPGGRGGRVIAVTHLRDAGPGSLRHALEVETGPRIVVFRVGGTIALTRPIRLREPNSWLTVAGQTAPGDGIQVRNYGLMMSDGAHDIVLRYLRLRPGTADPAKIGGAGIDALTLWGNDGSRVHHVVVDHLSMTWAIDENANHWGWVTDVTYQWSLFAEGATTHHPEGPHSMGLLVGGDARNTVSVHHSVFAHNHNRNPLLRGHRADFRNNLVYNWGTGGSAQFAEGIGRV</sequence>
<accession>W4LJM8</accession>
<comment type="caution">
    <text evidence="3">The sequence shown here is derived from an EMBL/GenBank/DDBJ whole genome shotgun (WGS) entry which is preliminary data.</text>
</comment>
<dbReference type="InterPro" id="IPR052063">
    <property type="entry name" value="Polysaccharide_Lyase_1"/>
</dbReference>
<evidence type="ECO:0000313" key="4">
    <source>
        <dbReference type="Proteomes" id="UP000019140"/>
    </source>
</evidence>
<keyword evidence="1" id="KW-0479">Metal-binding</keyword>
<dbReference type="AlphaFoldDB" id="W4LJM8"/>
<dbReference type="Gene3D" id="2.160.20.10">
    <property type="entry name" value="Single-stranded right-handed beta-helix, Pectin lyase-like"/>
    <property type="match status" value="1"/>
</dbReference>
<gene>
    <name evidence="3" type="ORF">ETSY2_43055</name>
</gene>
<dbReference type="PANTHER" id="PTHR42970:SF1">
    <property type="entry name" value="PECTATE LYASE C-RELATED"/>
    <property type="match status" value="1"/>
</dbReference>
<evidence type="ECO:0000313" key="3">
    <source>
        <dbReference type="EMBL" id="ETW98278.1"/>
    </source>
</evidence>
<name>W4LJM8_9BACT</name>
<feature type="non-terminal residue" evidence="3">
    <location>
        <position position="266"/>
    </location>
</feature>
<evidence type="ECO:0000256" key="2">
    <source>
        <dbReference type="ARBA" id="ARBA00023180"/>
    </source>
</evidence>
<dbReference type="SUPFAM" id="SSF51126">
    <property type="entry name" value="Pectin lyase-like"/>
    <property type="match status" value="1"/>
</dbReference>
<dbReference type="HOGENOM" id="CLU_016764_1_0_7"/>
<keyword evidence="4" id="KW-1185">Reference proteome</keyword>
<dbReference type="InterPro" id="IPR011050">
    <property type="entry name" value="Pectin_lyase_fold/virulence"/>
</dbReference>
<protein>
    <recommendedName>
        <fullName evidence="5">Pectate lyase domain-containing protein</fullName>
    </recommendedName>
</protein>
<dbReference type="PANTHER" id="PTHR42970">
    <property type="entry name" value="PECTATE LYASE C-RELATED"/>
    <property type="match status" value="1"/>
</dbReference>
<dbReference type="InterPro" id="IPR012334">
    <property type="entry name" value="Pectin_lyas_fold"/>
</dbReference>
<organism evidence="3 4">
    <name type="scientific">Candidatus Entotheonella gemina</name>
    <dbReference type="NCBI Taxonomy" id="1429439"/>
    <lineage>
        <taxon>Bacteria</taxon>
        <taxon>Pseudomonadati</taxon>
        <taxon>Nitrospinota/Tectimicrobiota group</taxon>
        <taxon>Candidatus Tectimicrobiota</taxon>
        <taxon>Candidatus Entotheonellia</taxon>
        <taxon>Candidatus Entotheonellales</taxon>
        <taxon>Candidatus Entotheonellaceae</taxon>
        <taxon>Candidatus Entotheonella</taxon>
    </lineage>
</organism>
<keyword evidence="2" id="KW-0325">Glycoprotein</keyword>
<proteinExistence type="predicted"/>
<evidence type="ECO:0000256" key="1">
    <source>
        <dbReference type="ARBA" id="ARBA00022723"/>
    </source>
</evidence>
<dbReference type="GO" id="GO:0046872">
    <property type="term" value="F:metal ion binding"/>
    <property type="evidence" value="ECO:0007669"/>
    <property type="project" value="UniProtKB-KW"/>
</dbReference>
<dbReference type="EMBL" id="AZHX01001960">
    <property type="protein sequence ID" value="ETW98278.1"/>
    <property type="molecule type" value="Genomic_DNA"/>
</dbReference>